<reference evidence="2 4" key="1">
    <citation type="submission" date="2018-06" db="EMBL/GenBank/DDBJ databases">
        <authorList>
            <consortium name="Pathogen Informatics"/>
            <person name="Doyle S."/>
        </authorList>
    </citation>
    <scope>NUCLEOTIDE SEQUENCE [LARGE SCALE GENOMIC DNA]</scope>
    <source>
        <strain evidence="2 4">NCTC11159</strain>
    </source>
</reference>
<evidence type="ECO:0000313" key="2">
    <source>
        <dbReference type="EMBL" id="STR44777.1"/>
    </source>
</evidence>
<dbReference type="RefSeq" id="WP_115228542.1">
    <property type="nucleotide sequence ID" value="NZ_CAWOLO010000020.1"/>
</dbReference>
<dbReference type="EMBL" id="SMBT01000020">
    <property type="protein sequence ID" value="TCU81623.1"/>
    <property type="molecule type" value="Genomic_DNA"/>
</dbReference>
<keyword evidence="5" id="KW-1185">Reference proteome</keyword>
<evidence type="ECO:0000313" key="3">
    <source>
        <dbReference type="EMBL" id="TCU81623.1"/>
    </source>
</evidence>
<dbReference type="OrthoDB" id="5439087at2"/>
<dbReference type="AlphaFoldDB" id="A0A377SUX6"/>
<dbReference type="EMBL" id="UGHR01000003">
    <property type="protein sequence ID" value="STR44777.1"/>
    <property type="molecule type" value="Genomic_DNA"/>
</dbReference>
<sequence>MNTPIRDDSFAFEIGQVFRHGACFAQIVEIYDQSYLLENLRTRDTRPFTLLALLQEYREGQLIPCSLEEAKKALSEGLNPDELSKELNVPVNALSDATRENGLKKIFYIEKLRELGYSSLRPTFLLELDYAKLVTEAKDLTPIKLSTLYSCSLKIEKLGDKRAAFPKFRDRGGIGGHRWSNEAEQQFKELIQDYYKNKQKRIKAKDFESELQIKLRTVDPNNFLNHMPSRSSIERRIKDSFGAFEITLRNKGQAAANKQFRTHYPRDKAIMPLEVVEFDDKDSGCFLFDPITLLPYGRAFITTGIDQFTKVPLGFSISDSHRNVLSAKQAFLEAMLPYKYNDTRFNEIKNKPQYFGLFGVAIFDNAMYNHAKELESFMIQASGKTIFAWSKPRTPTEKSVVEDFNGQMTVDFLCTLPGFRGEKKTKDRLTEGLESAALTTQEFEIAFLKWTYDVYCNNVREGGMTPHQKWQIGMRNITPRLPKQADTALLAATLMEQKKLRPDGIQLRKNLTYQNQKLILLQKKHGDNFQIVYRYNPNCLDKIYVLDPENQKYFEVPSTTPQYTENLTLYQHGLITKLNIERGKQNPSQNELLDGRASLAKIVEQLRYSKKRAERARGKKLGSVGDFQEKNISTPPKEKIEIVSHLEATISVIDEINIETIEDDWAFKF</sequence>
<dbReference type="InterPro" id="IPR015378">
    <property type="entry name" value="Transposase-like_Mu_C"/>
</dbReference>
<dbReference type="SUPFAM" id="SSF53098">
    <property type="entry name" value="Ribonuclease H-like"/>
    <property type="match status" value="1"/>
</dbReference>
<dbReference type="Gene3D" id="3.30.420.10">
    <property type="entry name" value="Ribonuclease H-like superfamily/Ribonuclease H"/>
    <property type="match status" value="1"/>
</dbReference>
<name>A0A377SUX6_9NEIS</name>
<accession>A0A377SUX6</accession>
<dbReference type="Pfam" id="PF09299">
    <property type="entry name" value="Mu-transpos_C"/>
    <property type="match status" value="1"/>
</dbReference>
<evidence type="ECO:0000259" key="1">
    <source>
        <dbReference type="Pfam" id="PF09299"/>
    </source>
</evidence>
<dbReference type="Proteomes" id="UP000295794">
    <property type="component" value="Unassembled WGS sequence"/>
</dbReference>
<protein>
    <submittedName>
        <fullName evidence="3">Mu transposase-like protein</fullName>
    </submittedName>
</protein>
<dbReference type="GO" id="GO:0003676">
    <property type="term" value="F:nucleic acid binding"/>
    <property type="evidence" value="ECO:0007669"/>
    <property type="project" value="InterPro"/>
</dbReference>
<dbReference type="InterPro" id="IPR012337">
    <property type="entry name" value="RNaseH-like_sf"/>
</dbReference>
<dbReference type="InterPro" id="IPR036397">
    <property type="entry name" value="RNaseH_sf"/>
</dbReference>
<evidence type="ECO:0000313" key="4">
    <source>
        <dbReference type="Proteomes" id="UP000255108"/>
    </source>
</evidence>
<dbReference type="Proteomes" id="UP000255108">
    <property type="component" value="Unassembled WGS sequence"/>
</dbReference>
<proteinExistence type="predicted"/>
<reference evidence="3 5" key="2">
    <citation type="submission" date="2019-03" db="EMBL/GenBank/DDBJ databases">
        <title>Genomic Encyclopedia of Type Strains, Phase IV (KMG-IV): sequencing the most valuable type-strain genomes for metagenomic binning, comparative biology and taxonomic classification.</title>
        <authorList>
            <person name="Goeker M."/>
        </authorList>
    </citation>
    <scope>NUCLEOTIDE SEQUENCE [LARGE SCALE GENOMIC DNA]</scope>
    <source>
        <strain evidence="3 5">DSM 3764</strain>
    </source>
</reference>
<gene>
    <name evidence="3" type="ORF">EV682_12023</name>
    <name evidence="2" type="ORF">NCTC11159_03322</name>
</gene>
<feature type="domain" description="Transposase-like Mu C-terminal" evidence="1">
    <location>
        <begin position="495"/>
        <end position="551"/>
    </location>
</feature>
<organism evidence="2 4">
    <name type="scientific">Iodobacter fluviatilis</name>
    <dbReference type="NCBI Taxonomy" id="537"/>
    <lineage>
        <taxon>Bacteria</taxon>
        <taxon>Pseudomonadati</taxon>
        <taxon>Pseudomonadota</taxon>
        <taxon>Betaproteobacteria</taxon>
        <taxon>Neisseriales</taxon>
        <taxon>Chitinibacteraceae</taxon>
        <taxon>Iodobacter</taxon>
    </lineage>
</organism>
<evidence type="ECO:0000313" key="5">
    <source>
        <dbReference type="Proteomes" id="UP000295794"/>
    </source>
</evidence>